<evidence type="ECO:0000313" key="2">
    <source>
        <dbReference type="Proteomes" id="UP000750522"/>
    </source>
</evidence>
<evidence type="ECO:0000313" key="1">
    <source>
        <dbReference type="EMBL" id="KAF5101998.1"/>
    </source>
</evidence>
<dbReference type="EMBL" id="QQZK01000033">
    <property type="protein sequence ID" value="KAF5101998.1"/>
    <property type="molecule type" value="Genomic_DNA"/>
</dbReference>
<protein>
    <submittedName>
        <fullName evidence="1">Uncharacterized protein</fullName>
    </submittedName>
</protein>
<dbReference type="Gene3D" id="3.40.50.1000">
    <property type="entry name" value="HAD superfamily/HAD-like"/>
    <property type="match status" value="1"/>
</dbReference>
<comment type="caution">
    <text evidence="1">The sequence shown here is derived from an EMBL/GenBank/DDBJ whole genome shotgun (WGS) entry which is preliminary data.</text>
</comment>
<dbReference type="AlphaFoldDB" id="A0A9P5KT44"/>
<organism evidence="1 2">
    <name type="scientific">Geotrichum candidum</name>
    <name type="common">Oospora lactis</name>
    <name type="synonym">Dipodascus geotrichum</name>
    <dbReference type="NCBI Taxonomy" id="1173061"/>
    <lineage>
        <taxon>Eukaryota</taxon>
        <taxon>Fungi</taxon>
        <taxon>Dikarya</taxon>
        <taxon>Ascomycota</taxon>
        <taxon>Saccharomycotina</taxon>
        <taxon>Dipodascomycetes</taxon>
        <taxon>Dipodascales</taxon>
        <taxon>Dipodascaceae</taxon>
        <taxon>Geotrichum</taxon>
    </lineage>
</organism>
<dbReference type="InterPro" id="IPR023214">
    <property type="entry name" value="HAD_sf"/>
</dbReference>
<dbReference type="SUPFAM" id="SSF56784">
    <property type="entry name" value="HAD-like"/>
    <property type="match status" value="1"/>
</dbReference>
<accession>A0A9P5KT44</accession>
<dbReference type="Proteomes" id="UP000750522">
    <property type="component" value="Unassembled WGS sequence"/>
</dbReference>
<sequence>MARLILNPKKPGDRAIKGVIFDMDGTLCKPQMRDALGIDKSIDILDYVHSLPDNGPQQEAQLKLQAIERNAMVNMEAQPGMYTCLSWQHLDC</sequence>
<proteinExistence type="predicted"/>
<name>A0A9P5KT44_GEOCN</name>
<reference evidence="1" key="2">
    <citation type="submission" date="2020-01" db="EMBL/GenBank/DDBJ databases">
        <authorList>
            <person name="Perkins V."/>
            <person name="Lessard M.-H."/>
            <person name="Dugat-Bony E."/>
            <person name="Frenette M."/>
            <person name="Labrie S."/>
        </authorList>
    </citation>
    <scope>NUCLEOTIDE SEQUENCE</scope>
    <source>
        <strain evidence="1">LMA-70</strain>
    </source>
</reference>
<dbReference type="InterPro" id="IPR036412">
    <property type="entry name" value="HAD-like_sf"/>
</dbReference>
<dbReference type="Gene3D" id="1.10.260.80">
    <property type="match status" value="1"/>
</dbReference>
<gene>
    <name evidence="1" type="ORF">DV451_002021</name>
</gene>
<reference evidence="1" key="1">
    <citation type="journal article" date="2020" name="Front. Microbiol.">
        <title>Phenotypic and Genetic Characterization of the Cheese Ripening Yeast Geotrichum candidum.</title>
        <authorList>
            <person name="Perkins V."/>
            <person name="Vignola S."/>
            <person name="Lessard M.H."/>
            <person name="Plante P.L."/>
            <person name="Corbeil J."/>
            <person name="Dugat-Bony E."/>
            <person name="Frenette M."/>
            <person name="Labrie S."/>
        </authorList>
    </citation>
    <scope>NUCLEOTIDE SEQUENCE</scope>
    <source>
        <strain evidence="1">LMA-70</strain>
    </source>
</reference>